<keyword evidence="2" id="KW-0812">Transmembrane</keyword>
<keyword evidence="2" id="KW-0472">Membrane</keyword>
<keyword evidence="2" id="KW-1133">Transmembrane helix</keyword>
<evidence type="ECO:0000313" key="4">
    <source>
        <dbReference type="Proteomes" id="UP000007014"/>
    </source>
</evidence>
<evidence type="ECO:0000256" key="2">
    <source>
        <dbReference type="SAM" id="Phobius"/>
    </source>
</evidence>
<dbReference type="AlphaFoldDB" id="M1UU91"/>
<sequence length="402" mass="45333">MQVRLRFLVPRPVASCEGGDVSVLLQRSERASPDEQPQTCVRAADASEGALTAETLWGYPHHGRLSYCYGYQDRQSCRLERTVPVRWLVAVLGDNTEPHAAPQVPVYSFDDTIVRVRFALKVHTAFGRFVVVKCCESVCVLQWSATDIWRGEMTIDSSEVLWGDDLAYQWADLPEAEAMTVTAADACWSRSTMQLLKLESNTAVRERPEEPCRSAPDDAIPEPPISLSLTPGVPVTPWPQYVKNVGDLRIERLYTSWLQLRIAPANNSNGEGDASLDSELHGLVSEEEWRALSRFGQRLSPTSAWSQEPMMTIPREKIDENTRLMDEPSFSIGQPPKASKKNQAAESPSGPQPHQQQRPRRWRLLLFCLLWSWAAVGALYAYRQNFAPTERFAGKRHSLKRQ</sequence>
<dbReference type="EMBL" id="AP006496">
    <property type="protein sequence ID" value="BAM81401.1"/>
    <property type="molecule type" value="Genomic_DNA"/>
</dbReference>
<keyword evidence="4" id="KW-1185">Reference proteome</keyword>
<dbReference type="RefSeq" id="XP_005537437.1">
    <property type="nucleotide sequence ID" value="XM_005537380.1"/>
</dbReference>
<proteinExistence type="predicted"/>
<feature type="region of interest" description="Disordered" evidence="1">
    <location>
        <begin position="326"/>
        <end position="357"/>
    </location>
</feature>
<dbReference type="OrthoDB" id="10533936at2759"/>
<reference evidence="3 4" key="2">
    <citation type="journal article" date="2007" name="BMC Biol.">
        <title>A 100%-complete sequence reveals unusually simple genomic features in the hot-spring red alga Cyanidioschyzon merolae.</title>
        <authorList>
            <person name="Nozaki H."/>
            <person name="Takano H."/>
            <person name="Misumi O."/>
            <person name="Terasawa K."/>
            <person name="Matsuzaki M."/>
            <person name="Maruyama S."/>
            <person name="Nishida K."/>
            <person name="Yagisawa F."/>
            <person name="Yoshida Y."/>
            <person name="Fujiwara T."/>
            <person name="Takio S."/>
            <person name="Tamura K."/>
            <person name="Chung S.J."/>
            <person name="Nakamura S."/>
            <person name="Kuroiwa H."/>
            <person name="Tanaka K."/>
            <person name="Sato N."/>
            <person name="Kuroiwa T."/>
        </authorList>
    </citation>
    <scope>NUCLEOTIDE SEQUENCE [LARGE SCALE GENOMIC DNA]</scope>
    <source>
        <strain evidence="3 4">10D</strain>
    </source>
</reference>
<evidence type="ECO:0000313" key="3">
    <source>
        <dbReference type="EMBL" id="BAM81401.1"/>
    </source>
</evidence>
<reference evidence="3 4" key="1">
    <citation type="journal article" date="2004" name="Nature">
        <title>Genome sequence of the ultrasmall unicellular red alga Cyanidioschyzon merolae 10D.</title>
        <authorList>
            <person name="Matsuzaki M."/>
            <person name="Misumi O."/>
            <person name="Shin-i T."/>
            <person name="Maruyama S."/>
            <person name="Takahara M."/>
            <person name="Miyagishima S."/>
            <person name="Mori T."/>
            <person name="Nishida K."/>
            <person name="Yagisawa F."/>
            <person name="Nishida K."/>
            <person name="Yoshida Y."/>
            <person name="Nishimura Y."/>
            <person name="Nakao S."/>
            <person name="Kobayashi T."/>
            <person name="Momoyama Y."/>
            <person name="Higashiyama T."/>
            <person name="Minoda A."/>
            <person name="Sano M."/>
            <person name="Nomoto H."/>
            <person name="Oishi K."/>
            <person name="Hayashi H."/>
            <person name="Ohta F."/>
            <person name="Nishizaka S."/>
            <person name="Haga S."/>
            <person name="Miura S."/>
            <person name="Morishita T."/>
            <person name="Kabeya Y."/>
            <person name="Terasawa K."/>
            <person name="Suzuki Y."/>
            <person name="Ishii Y."/>
            <person name="Asakawa S."/>
            <person name="Takano H."/>
            <person name="Ohta N."/>
            <person name="Kuroiwa H."/>
            <person name="Tanaka K."/>
            <person name="Shimizu N."/>
            <person name="Sugano S."/>
            <person name="Sato N."/>
            <person name="Nozaki H."/>
            <person name="Ogasawara N."/>
            <person name="Kohara Y."/>
            <person name="Kuroiwa T."/>
        </authorList>
    </citation>
    <scope>NUCLEOTIDE SEQUENCE [LARGE SCALE GENOMIC DNA]</scope>
    <source>
        <strain evidence="3 4">10D</strain>
    </source>
</reference>
<dbReference type="GeneID" id="16995211"/>
<dbReference type="HOGENOM" id="CLU_685805_0_0_1"/>
<organism evidence="3 4">
    <name type="scientific">Cyanidioschyzon merolae (strain NIES-3377 / 10D)</name>
    <name type="common">Unicellular red alga</name>
    <dbReference type="NCBI Taxonomy" id="280699"/>
    <lineage>
        <taxon>Eukaryota</taxon>
        <taxon>Rhodophyta</taxon>
        <taxon>Bangiophyceae</taxon>
        <taxon>Cyanidiales</taxon>
        <taxon>Cyanidiaceae</taxon>
        <taxon>Cyanidioschyzon</taxon>
    </lineage>
</organism>
<dbReference type="Proteomes" id="UP000007014">
    <property type="component" value="Chromosome 14"/>
</dbReference>
<protein>
    <submittedName>
        <fullName evidence="3">Uncharacterized protein</fullName>
    </submittedName>
</protein>
<dbReference type="KEGG" id="cme:CYME_CMN334C"/>
<name>M1UU91_CYAM1</name>
<feature type="transmembrane region" description="Helical" evidence="2">
    <location>
        <begin position="364"/>
        <end position="382"/>
    </location>
</feature>
<evidence type="ECO:0000256" key="1">
    <source>
        <dbReference type="SAM" id="MobiDB-lite"/>
    </source>
</evidence>
<gene>
    <name evidence="3" type="ORF">CYME_CMN334C</name>
</gene>
<dbReference type="Gramene" id="CMN334CT">
    <property type="protein sequence ID" value="CMN334CT"/>
    <property type="gene ID" value="CMN334C"/>
</dbReference>
<accession>M1UU91</accession>